<feature type="region of interest" description="Disordered" evidence="1">
    <location>
        <begin position="1"/>
        <end position="41"/>
    </location>
</feature>
<protein>
    <submittedName>
        <fullName evidence="2">Uncharacterized protein</fullName>
    </submittedName>
</protein>
<evidence type="ECO:0000313" key="3">
    <source>
        <dbReference type="Proteomes" id="UP001175271"/>
    </source>
</evidence>
<reference evidence="2" key="1">
    <citation type="submission" date="2023-06" db="EMBL/GenBank/DDBJ databases">
        <title>Genomic analysis of the entomopathogenic nematode Steinernema hermaphroditum.</title>
        <authorList>
            <person name="Schwarz E.M."/>
            <person name="Heppert J.K."/>
            <person name="Baniya A."/>
            <person name="Schwartz H.T."/>
            <person name="Tan C.-H."/>
            <person name="Antoshechkin I."/>
            <person name="Sternberg P.W."/>
            <person name="Goodrich-Blair H."/>
            <person name="Dillman A.R."/>
        </authorList>
    </citation>
    <scope>NUCLEOTIDE SEQUENCE</scope>
    <source>
        <strain evidence="2">PS9179</strain>
        <tissue evidence="2">Whole animal</tissue>
    </source>
</reference>
<dbReference type="AlphaFoldDB" id="A0AA39H0T1"/>
<dbReference type="EMBL" id="JAUCMV010000005">
    <property type="protein sequence ID" value="KAK0397086.1"/>
    <property type="molecule type" value="Genomic_DNA"/>
</dbReference>
<organism evidence="2 3">
    <name type="scientific">Steinernema hermaphroditum</name>
    <dbReference type="NCBI Taxonomy" id="289476"/>
    <lineage>
        <taxon>Eukaryota</taxon>
        <taxon>Metazoa</taxon>
        <taxon>Ecdysozoa</taxon>
        <taxon>Nematoda</taxon>
        <taxon>Chromadorea</taxon>
        <taxon>Rhabditida</taxon>
        <taxon>Tylenchina</taxon>
        <taxon>Panagrolaimomorpha</taxon>
        <taxon>Strongyloidoidea</taxon>
        <taxon>Steinernematidae</taxon>
        <taxon>Steinernema</taxon>
    </lineage>
</organism>
<keyword evidence="3" id="KW-1185">Reference proteome</keyword>
<dbReference type="Proteomes" id="UP001175271">
    <property type="component" value="Unassembled WGS sequence"/>
</dbReference>
<accession>A0AA39H0T1</accession>
<feature type="compositionally biased region" description="Acidic residues" evidence="1">
    <location>
        <begin position="12"/>
        <end position="23"/>
    </location>
</feature>
<evidence type="ECO:0000256" key="1">
    <source>
        <dbReference type="SAM" id="MobiDB-lite"/>
    </source>
</evidence>
<evidence type="ECO:0000313" key="2">
    <source>
        <dbReference type="EMBL" id="KAK0397086.1"/>
    </source>
</evidence>
<comment type="caution">
    <text evidence="2">The sequence shown here is derived from an EMBL/GenBank/DDBJ whole genome shotgun (WGS) entry which is preliminary data.</text>
</comment>
<gene>
    <name evidence="2" type="ORF">QR680_001977</name>
</gene>
<name>A0AA39H0T1_9BILA</name>
<proteinExistence type="predicted"/>
<sequence length="730" mass="83524">MGYAAPHNSETPVDEDEPMEVDESEHQTDSNDSTANAEKFLLEQYGQSLEEDDSRDCRSLTPDITFEDVVQIHLYGRVAAEKRESAASILESPQQGPYTKEELQALTKEIAECSDSARRQAKCMVATLSSRGTHIEYSLLKFDVEYHNSCWNTCLNVLLPLYKSYPKNPDVLERVYKVCSDLVSGNRRQSYEIVSHANSDELADMLIGACSSSFDENQEKAKFFIYATVVLLGTKGFMHLGRKLLEVYFNIRERCSEKHEGITPYDVVMLYMVSTIDETNLGDLTVTELAKLLNVLSMTCFVDHYSPLPKTHYKWLDDKFGWREAASKVYGLCNRLLAFIIKPMSIADRKIYSAPLDDMFCPKVSVWLKENGDKIAPELLDSIRQHVLRYSVSQLRWYEKGDFKLICWTPSKSAPTFTLYNDWIKANNPSKEWNSESKLLNKISTKRDANFFTTVFSYLQTIDTNSDIWISAMTNMGINHCRSLMIQYLMINGKTSEAANLIEKFLKSAPESERALLGVFQMQLYVLIENFVRGIEFGLELVESPPFRTMSKEIAYKGATEVLCVISNELAYNYVVELIGHCLWRIATRCPESLLSEITIVSYVLFGQFAWKNRGFLLIEQLVTFLQLQQEGAYRADLTECVSYPYIISTLAKLRNAKVDTNNPRKRRSENKHFEAQQMFAKYFFASKAGFERLASLDVNSGVEKNIVFTSSIAAKEDDHLQTKFRLKFE</sequence>